<protein>
    <submittedName>
        <fullName evidence="1">Guanine nucleotide-binding protein alpha-2 subunit</fullName>
    </submittedName>
</protein>
<evidence type="ECO:0000313" key="2">
    <source>
        <dbReference type="Proteomes" id="UP000325313"/>
    </source>
</evidence>
<comment type="caution">
    <text evidence="1">The sequence shown here is derived from an EMBL/GenBank/DDBJ whole genome shotgun (WGS) entry which is preliminary data.</text>
</comment>
<dbReference type="AlphaFoldDB" id="A0A5B0LK59"/>
<dbReference type="GO" id="GO:0007165">
    <property type="term" value="P:signal transduction"/>
    <property type="evidence" value="ECO:0007669"/>
    <property type="project" value="InterPro"/>
</dbReference>
<dbReference type="EMBL" id="VDEP01000517">
    <property type="protein sequence ID" value="KAA1064028.1"/>
    <property type="molecule type" value="Genomic_DNA"/>
</dbReference>
<dbReference type="InterPro" id="IPR011025">
    <property type="entry name" value="GproteinA_insert"/>
</dbReference>
<proteinExistence type="predicted"/>
<dbReference type="SUPFAM" id="SSF47895">
    <property type="entry name" value="Transducin (alpha subunit), insertion domain"/>
    <property type="match status" value="1"/>
</dbReference>
<name>A0A5B0LK59_PUCGR</name>
<dbReference type="Gene3D" id="1.10.400.10">
    <property type="entry name" value="GI Alpha 1, domain 2-like"/>
    <property type="match status" value="1"/>
</dbReference>
<evidence type="ECO:0000313" key="1">
    <source>
        <dbReference type="EMBL" id="KAA1064028.1"/>
    </source>
</evidence>
<gene>
    <name evidence="1" type="primary">GPA2_1</name>
    <name evidence="1" type="ORF">PGTUg99_011852</name>
</gene>
<reference evidence="1 2" key="1">
    <citation type="submission" date="2019-05" db="EMBL/GenBank/DDBJ databases">
        <title>Emergence of the Ug99 lineage of the wheat stem rust pathogen through somatic hybridization.</title>
        <authorList>
            <person name="Li F."/>
            <person name="Upadhyaya N.M."/>
            <person name="Sperschneider J."/>
            <person name="Matny O."/>
            <person name="Nguyen-Phuc H."/>
            <person name="Mago R."/>
            <person name="Raley C."/>
            <person name="Miller M.E."/>
            <person name="Silverstein K.A.T."/>
            <person name="Henningsen E."/>
            <person name="Hirsch C.D."/>
            <person name="Visser B."/>
            <person name="Pretorius Z.A."/>
            <person name="Steffenson B.J."/>
            <person name="Schwessinger B."/>
            <person name="Dodds P.N."/>
            <person name="Figueroa M."/>
        </authorList>
    </citation>
    <scope>NUCLEOTIDE SEQUENCE [LARGE SCALE GENOMIC DNA]</scope>
    <source>
        <strain evidence="1 2">Ug99</strain>
    </source>
</reference>
<organism evidence="1 2">
    <name type="scientific">Puccinia graminis f. sp. tritici</name>
    <dbReference type="NCBI Taxonomy" id="56615"/>
    <lineage>
        <taxon>Eukaryota</taxon>
        <taxon>Fungi</taxon>
        <taxon>Dikarya</taxon>
        <taxon>Basidiomycota</taxon>
        <taxon>Pucciniomycotina</taxon>
        <taxon>Pucciniomycetes</taxon>
        <taxon>Pucciniales</taxon>
        <taxon>Pucciniaceae</taxon>
        <taxon>Puccinia</taxon>
    </lineage>
</organism>
<dbReference type="Proteomes" id="UP000325313">
    <property type="component" value="Unassembled WGS sequence"/>
</dbReference>
<accession>A0A5B0LK59</accession>
<sequence>MPGRPPALEFRQVNITCLSRFAAKPPRPLIRRRAQRQLANSDNHNSPLNHLLPATSTTVPSLRLQRQSIDHVVLRQTSPTGRLEQLSTISQTPTTGFCSPSNVGSTADDHRSLACGSGSFTAGLAHNYSNVQTGFDAMNDAVGIAVVDNAVGNLPLFLSHHPDRPSSYPIAQAAVVAMRKLKLDPVKSVNQSYSDMILDYRLDFNQHGGGLNLELVRSIKLLWHDPIIPAILDRGSEFYLMDSAG</sequence>